<dbReference type="Proteomes" id="UP000450000">
    <property type="component" value="Unassembled WGS sequence"/>
</dbReference>
<feature type="domain" description="UspA" evidence="2">
    <location>
        <begin position="146"/>
        <end position="272"/>
    </location>
</feature>
<gene>
    <name evidence="3" type="ORF">F7Q99_29495</name>
</gene>
<comment type="similarity">
    <text evidence="1">Belongs to the universal stress protein A family.</text>
</comment>
<evidence type="ECO:0000256" key="1">
    <source>
        <dbReference type="ARBA" id="ARBA00008791"/>
    </source>
</evidence>
<proteinExistence type="inferred from homology"/>
<organism evidence="3 4">
    <name type="scientific">Streptomyces kaniharaensis</name>
    <dbReference type="NCBI Taxonomy" id="212423"/>
    <lineage>
        <taxon>Bacteria</taxon>
        <taxon>Bacillati</taxon>
        <taxon>Actinomycetota</taxon>
        <taxon>Actinomycetes</taxon>
        <taxon>Kitasatosporales</taxon>
        <taxon>Streptomycetaceae</taxon>
        <taxon>Streptomyces</taxon>
    </lineage>
</organism>
<dbReference type="Pfam" id="PF00582">
    <property type="entry name" value="Usp"/>
    <property type="match status" value="2"/>
</dbReference>
<dbReference type="InterPro" id="IPR006016">
    <property type="entry name" value="UspA"/>
</dbReference>
<protein>
    <submittedName>
        <fullName evidence="3">Universal stress protein</fullName>
    </submittedName>
</protein>
<name>A0A6N7L226_9ACTN</name>
<accession>A0A6N7L226</accession>
<dbReference type="SUPFAM" id="SSF52402">
    <property type="entry name" value="Adenine nucleotide alpha hydrolases-like"/>
    <property type="match status" value="2"/>
</dbReference>
<dbReference type="Gene3D" id="3.40.50.620">
    <property type="entry name" value="HUPs"/>
    <property type="match status" value="2"/>
</dbReference>
<sequence length="274" mass="28862">MSTMDLTVTVGVDGSEASLAAADWAAREALLRDRPLRVLHALPLMPHLLPSWSRQTRPSGDLLHEVRHVLAVRHPQVPVRTDEVHDAVTSALVAAGEDAELLVLGARGSGGFPELRVGSTALHIAARAGCPTVLLPVDGPGAHPREQVVVGLDARRPAEEALQFAFLAARSHGLPLLVVHADEGSEAGGAERGRNGGGTLLSRVLEPWQLTYPDVEVVADTECASPGRVLVESSAKARLLVLGRRPGDRVAWLGPVAHAVLHHADCPVAVVPEA</sequence>
<evidence type="ECO:0000259" key="2">
    <source>
        <dbReference type="Pfam" id="PF00582"/>
    </source>
</evidence>
<dbReference type="EMBL" id="WBOF01000002">
    <property type="protein sequence ID" value="MQS16244.1"/>
    <property type="molecule type" value="Genomic_DNA"/>
</dbReference>
<feature type="domain" description="UspA" evidence="2">
    <location>
        <begin position="7"/>
        <end position="135"/>
    </location>
</feature>
<reference evidence="3 4" key="1">
    <citation type="submission" date="2019-09" db="EMBL/GenBank/DDBJ databases">
        <title>Genome Sequences of Streptomyces kaniharaensis ATCC 21070.</title>
        <authorList>
            <person name="Zhu W."/>
            <person name="De Crecy-Lagard V."/>
            <person name="Richards N.G."/>
        </authorList>
    </citation>
    <scope>NUCLEOTIDE SEQUENCE [LARGE SCALE GENOMIC DNA]</scope>
    <source>
        <strain evidence="3 4">SF-557</strain>
    </source>
</reference>
<dbReference type="OrthoDB" id="4867015at2"/>
<dbReference type="RefSeq" id="WP_153466972.1">
    <property type="nucleotide sequence ID" value="NZ_WBOF01000002.1"/>
</dbReference>
<dbReference type="PRINTS" id="PR01438">
    <property type="entry name" value="UNVRSLSTRESS"/>
</dbReference>
<dbReference type="InterPro" id="IPR006015">
    <property type="entry name" value="Universal_stress_UspA"/>
</dbReference>
<dbReference type="PANTHER" id="PTHR46553">
    <property type="entry name" value="ADENINE NUCLEOTIDE ALPHA HYDROLASES-LIKE SUPERFAMILY PROTEIN"/>
    <property type="match status" value="1"/>
</dbReference>
<keyword evidence="4" id="KW-1185">Reference proteome</keyword>
<dbReference type="InterPro" id="IPR014729">
    <property type="entry name" value="Rossmann-like_a/b/a_fold"/>
</dbReference>
<evidence type="ECO:0000313" key="3">
    <source>
        <dbReference type="EMBL" id="MQS16244.1"/>
    </source>
</evidence>
<evidence type="ECO:0000313" key="4">
    <source>
        <dbReference type="Proteomes" id="UP000450000"/>
    </source>
</evidence>
<comment type="caution">
    <text evidence="3">The sequence shown here is derived from an EMBL/GenBank/DDBJ whole genome shotgun (WGS) entry which is preliminary data.</text>
</comment>
<dbReference type="PANTHER" id="PTHR46553:SF3">
    <property type="entry name" value="ADENINE NUCLEOTIDE ALPHA HYDROLASES-LIKE SUPERFAMILY PROTEIN"/>
    <property type="match status" value="1"/>
</dbReference>
<dbReference type="AlphaFoldDB" id="A0A6N7L226"/>